<comment type="caution">
    <text evidence="2">The sequence shown here is derived from an EMBL/GenBank/DDBJ whole genome shotgun (WGS) entry which is preliminary data.</text>
</comment>
<evidence type="ECO:0000313" key="3">
    <source>
        <dbReference type="Proteomes" id="UP000235347"/>
    </source>
</evidence>
<keyword evidence="3" id="KW-1185">Reference proteome</keyword>
<name>A0A2N7WCF7_9BURK</name>
<evidence type="ECO:0000313" key="2">
    <source>
        <dbReference type="EMBL" id="PMS27100.1"/>
    </source>
</evidence>
<dbReference type="Proteomes" id="UP000235347">
    <property type="component" value="Unassembled WGS sequence"/>
</dbReference>
<dbReference type="EMBL" id="PNYB01000003">
    <property type="protein sequence ID" value="PMS27100.1"/>
    <property type="molecule type" value="Genomic_DNA"/>
</dbReference>
<feature type="compositionally biased region" description="Low complexity" evidence="1">
    <location>
        <begin position="31"/>
        <end position="52"/>
    </location>
</feature>
<gene>
    <name evidence="2" type="ORF">C0Z19_04910</name>
</gene>
<evidence type="ECO:0000256" key="1">
    <source>
        <dbReference type="SAM" id="MobiDB-lite"/>
    </source>
</evidence>
<reference evidence="2 3" key="1">
    <citation type="submission" date="2018-01" db="EMBL/GenBank/DDBJ databases">
        <title>Whole genome analyses suggest that Burkholderia sensu lato contains two further novel genera in the rhizoxinica-symbiotica group Mycetohabitans gen. nov., and Trinickia gen. nov.: implications for the evolution of diazotrophy and nodulation in the Burkholderiaceae.</title>
        <authorList>
            <person name="Estrada-de los Santos P."/>
            <person name="Palmer M."/>
            <person name="Chavez-Ramirez B."/>
            <person name="Beukes C."/>
            <person name="Steenkamp E.T."/>
            <person name="Hirsch A.M."/>
            <person name="Manyaka P."/>
            <person name="Maluk M."/>
            <person name="Lafos M."/>
            <person name="Crook M."/>
            <person name="Gross E."/>
            <person name="Simon M.F."/>
            <person name="Bueno dos Reis Junior F."/>
            <person name="Poole P.S."/>
            <person name="Venter S.N."/>
            <person name="James E.K."/>
        </authorList>
    </citation>
    <scope>NUCLEOTIDE SEQUENCE [LARGE SCALE GENOMIC DNA]</scope>
    <source>
        <strain evidence="2 3">GP25-8</strain>
    </source>
</reference>
<sequence>MVELVKAGRSPEELAREFEPTAQTIYNWVAPSRSSGKSSSPTTCRSSATAAPFITTNS</sequence>
<dbReference type="AlphaFoldDB" id="A0A2N7WCF7"/>
<accession>A0A2N7WCF7</accession>
<protein>
    <submittedName>
        <fullName evidence="2">Uncharacterized protein</fullName>
    </submittedName>
</protein>
<proteinExistence type="predicted"/>
<dbReference type="RefSeq" id="WP_102608673.1">
    <property type="nucleotide sequence ID" value="NZ_CADIKD010000016.1"/>
</dbReference>
<feature type="region of interest" description="Disordered" evidence="1">
    <location>
        <begin position="31"/>
        <end position="58"/>
    </location>
</feature>
<organism evidence="2 3">
    <name type="scientific">Trinickia soli</name>
    <dbReference type="NCBI Taxonomy" id="380675"/>
    <lineage>
        <taxon>Bacteria</taxon>
        <taxon>Pseudomonadati</taxon>
        <taxon>Pseudomonadota</taxon>
        <taxon>Betaproteobacteria</taxon>
        <taxon>Burkholderiales</taxon>
        <taxon>Burkholderiaceae</taxon>
        <taxon>Trinickia</taxon>
    </lineage>
</organism>